<protein>
    <recommendedName>
        <fullName evidence="5">Sel1 repeat-containing protein</fullName>
    </recommendedName>
</protein>
<feature type="region of interest" description="Disordered" evidence="1">
    <location>
        <begin position="27"/>
        <end position="54"/>
    </location>
</feature>
<dbReference type="Proteomes" id="UP000184339">
    <property type="component" value="Unassembled WGS sequence"/>
</dbReference>
<reference evidence="4" key="1">
    <citation type="submission" date="2016-11" db="EMBL/GenBank/DDBJ databases">
        <authorList>
            <person name="Varghese N."/>
            <person name="Submissions S."/>
        </authorList>
    </citation>
    <scope>NUCLEOTIDE SEQUENCE [LARGE SCALE GENOMIC DNA]</scope>
    <source>
        <strain evidence="4">Sac-22</strain>
    </source>
</reference>
<proteinExistence type="predicted"/>
<dbReference type="AlphaFoldDB" id="A0A1M7Q2B1"/>
<evidence type="ECO:0000313" key="4">
    <source>
        <dbReference type="Proteomes" id="UP000184339"/>
    </source>
</evidence>
<dbReference type="RefSeq" id="WP_139260563.1">
    <property type="nucleotide sequence ID" value="NZ_FRCX01000006.1"/>
</dbReference>
<feature type="compositionally biased region" description="Basic and acidic residues" evidence="1">
    <location>
        <begin position="35"/>
        <end position="44"/>
    </location>
</feature>
<keyword evidence="4" id="KW-1185">Reference proteome</keyword>
<name>A0A1M7Q2B1_9BURK</name>
<feature type="signal peptide" evidence="2">
    <location>
        <begin position="1"/>
        <end position="26"/>
    </location>
</feature>
<gene>
    <name evidence="3" type="ORF">SAMN05192549_10691</name>
</gene>
<feature type="chain" id="PRO_5012319752" description="Sel1 repeat-containing protein" evidence="2">
    <location>
        <begin position="27"/>
        <end position="243"/>
    </location>
</feature>
<organism evidence="3 4">
    <name type="scientific">Duganella sacchari</name>
    <dbReference type="NCBI Taxonomy" id="551987"/>
    <lineage>
        <taxon>Bacteria</taxon>
        <taxon>Pseudomonadati</taxon>
        <taxon>Pseudomonadota</taxon>
        <taxon>Betaproteobacteria</taxon>
        <taxon>Burkholderiales</taxon>
        <taxon>Oxalobacteraceae</taxon>
        <taxon>Telluria group</taxon>
        <taxon>Duganella</taxon>
    </lineage>
</organism>
<evidence type="ECO:0008006" key="5">
    <source>
        <dbReference type="Google" id="ProtNLM"/>
    </source>
</evidence>
<evidence type="ECO:0000256" key="1">
    <source>
        <dbReference type="SAM" id="MobiDB-lite"/>
    </source>
</evidence>
<sequence>MKSTTIALSTVALVIAGVLVSRQAISDTPAAPNEPGKDEVRAVHQSEPASTGRSWNAALGLNPFAVGEPVKVDQQILIRERLERMRKGKYNTPEPYYHMSLKQLQQLAHNGDAAAMVQLGEQYSNEAAQLVNDASFDSRKPPAEVSRQYFYAAMQAGYLHAAAVIAAKEIDNNNLVEAWAWDKFSQFTNDPDRAALYHADLQFAGMSAEDKKAAEARYQEIAKDFGLIGPDTESPAATANPAP</sequence>
<evidence type="ECO:0000313" key="3">
    <source>
        <dbReference type="EMBL" id="SHN24238.1"/>
    </source>
</evidence>
<evidence type="ECO:0000256" key="2">
    <source>
        <dbReference type="SAM" id="SignalP"/>
    </source>
</evidence>
<dbReference type="OrthoDB" id="8781926at2"/>
<dbReference type="EMBL" id="FRCX01000006">
    <property type="protein sequence ID" value="SHN24238.1"/>
    <property type="molecule type" value="Genomic_DNA"/>
</dbReference>
<keyword evidence="2" id="KW-0732">Signal</keyword>
<accession>A0A1M7Q2B1</accession>
<dbReference type="STRING" id="551987.SAMN05192549_10691"/>